<evidence type="ECO:0000313" key="16">
    <source>
        <dbReference type="EMBL" id="ESO84618.1"/>
    </source>
</evidence>
<keyword evidence="4" id="KW-0633">Potassium transport</keyword>
<reference evidence="16 17" key="1">
    <citation type="journal article" date="2013" name="Nature">
        <title>Insights into bilaterian evolution from three spiralian genomes.</title>
        <authorList>
            <person name="Simakov O."/>
            <person name="Marletaz F."/>
            <person name="Cho S.J."/>
            <person name="Edsinger-Gonzales E."/>
            <person name="Havlak P."/>
            <person name="Hellsten U."/>
            <person name="Kuo D.H."/>
            <person name="Larsson T."/>
            <person name="Lv J."/>
            <person name="Arendt D."/>
            <person name="Savage R."/>
            <person name="Osoegawa K."/>
            <person name="de Jong P."/>
            <person name="Grimwood J."/>
            <person name="Chapman J.A."/>
            <person name="Shapiro H."/>
            <person name="Aerts A."/>
            <person name="Otillar R.P."/>
            <person name="Terry A.Y."/>
            <person name="Boore J.L."/>
            <person name="Grigoriev I.V."/>
            <person name="Lindberg D.R."/>
            <person name="Seaver E.C."/>
            <person name="Weisblat D.A."/>
            <person name="Putnam N.H."/>
            <person name="Rokhsar D.S."/>
        </authorList>
    </citation>
    <scope>NUCLEOTIDE SEQUENCE [LARGE SCALE GENOMIC DNA]</scope>
</reference>
<dbReference type="SUPFAM" id="SSF81324">
    <property type="entry name" value="Voltage-gated potassium channels"/>
    <property type="match status" value="2"/>
</dbReference>
<feature type="domain" description="Potassium channel" evidence="15">
    <location>
        <begin position="126"/>
        <end position="182"/>
    </location>
</feature>
<keyword evidence="7" id="KW-0630">Potassium</keyword>
<keyword evidence="10 14" id="KW-0472">Membrane</keyword>
<dbReference type="RefSeq" id="XP_009064609.1">
    <property type="nucleotide sequence ID" value="XM_009066361.1"/>
</dbReference>
<dbReference type="InterPro" id="IPR003280">
    <property type="entry name" value="2pore_dom_K_chnl"/>
</dbReference>
<keyword evidence="17" id="KW-1185">Reference proteome</keyword>
<dbReference type="PRINTS" id="PR01095">
    <property type="entry name" value="TASKCHANNEL"/>
</dbReference>
<protein>
    <recommendedName>
        <fullName evidence="15">Potassium channel domain-containing protein</fullName>
    </recommendedName>
</protein>
<dbReference type="GO" id="GO:0015271">
    <property type="term" value="F:outward rectifier potassium channel activity"/>
    <property type="evidence" value="ECO:0007669"/>
    <property type="project" value="TreeGrafter"/>
</dbReference>
<evidence type="ECO:0000313" key="17">
    <source>
        <dbReference type="Proteomes" id="UP000030746"/>
    </source>
</evidence>
<keyword evidence="6" id="KW-0631">Potassium channel</keyword>
<evidence type="ECO:0000256" key="12">
    <source>
        <dbReference type="RuleBase" id="RU003857"/>
    </source>
</evidence>
<dbReference type="STRING" id="225164.V3Z229"/>
<evidence type="ECO:0000256" key="14">
    <source>
        <dbReference type="SAM" id="Phobius"/>
    </source>
</evidence>
<evidence type="ECO:0000259" key="15">
    <source>
        <dbReference type="Pfam" id="PF07885"/>
    </source>
</evidence>
<keyword evidence="8 14" id="KW-1133">Transmembrane helix</keyword>
<gene>
    <name evidence="16" type="ORF">LOTGIDRAFT_131885</name>
</gene>
<dbReference type="PANTHER" id="PTHR11003:SF334">
    <property type="entry name" value="FI03418P"/>
    <property type="match status" value="1"/>
</dbReference>
<feature type="transmembrane region" description="Helical" evidence="14">
    <location>
        <begin position="25"/>
        <end position="50"/>
    </location>
</feature>
<evidence type="ECO:0000256" key="6">
    <source>
        <dbReference type="ARBA" id="ARBA00022826"/>
    </source>
</evidence>
<feature type="transmembrane region" description="Helical" evidence="14">
    <location>
        <begin position="279"/>
        <end position="301"/>
    </location>
</feature>
<dbReference type="EMBL" id="KB203440">
    <property type="protein sequence ID" value="ESO84618.1"/>
    <property type="molecule type" value="Genomic_DNA"/>
</dbReference>
<evidence type="ECO:0000256" key="2">
    <source>
        <dbReference type="ARBA" id="ARBA00006666"/>
    </source>
</evidence>
<evidence type="ECO:0000256" key="4">
    <source>
        <dbReference type="ARBA" id="ARBA00022538"/>
    </source>
</evidence>
<dbReference type="CTD" id="20233229"/>
<evidence type="ECO:0000256" key="9">
    <source>
        <dbReference type="ARBA" id="ARBA00023065"/>
    </source>
</evidence>
<feature type="domain" description="Potassium channel" evidence="15">
    <location>
        <begin position="225"/>
        <end position="303"/>
    </location>
</feature>
<evidence type="ECO:0000256" key="8">
    <source>
        <dbReference type="ARBA" id="ARBA00022989"/>
    </source>
</evidence>
<organism evidence="16 17">
    <name type="scientific">Lottia gigantea</name>
    <name type="common">Giant owl limpet</name>
    <dbReference type="NCBI Taxonomy" id="225164"/>
    <lineage>
        <taxon>Eukaryota</taxon>
        <taxon>Metazoa</taxon>
        <taxon>Spiralia</taxon>
        <taxon>Lophotrochozoa</taxon>
        <taxon>Mollusca</taxon>
        <taxon>Gastropoda</taxon>
        <taxon>Patellogastropoda</taxon>
        <taxon>Lottioidea</taxon>
        <taxon>Lottiidae</taxon>
        <taxon>Lottia</taxon>
    </lineage>
</organism>
<comment type="similarity">
    <text evidence="2 12">Belongs to the two pore domain potassium channel (TC 1.A.1.8) family.</text>
</comment>
<feature type="coiled-coil region" evidence="13">
    <location>
        <begin position="69"/>
        <end position="113"/>
    </location>
</feature>
<sequence>MALSKQTIERIHRVKVLIIKGIKKFLTFLLSHVGLTVAVAGYGIVGGMIFQHIEAPHEILLRQRAVVARERLNQKLLKLSEDVNITTNETLWMVEAEELLVKFQDEMFSLTNNEGWDGKEVEDELQWSFPGALLYAVTVITTIGYGHIAPKTGWGRIVTILYALFGIPLTLLCLRNIGTLLSSIVRLFYKYTCSSKSSSNEDQKEANEPAVEEQVRVPVTLTFLILIGYIIGGAIMFGLWEKEWDILIGSYFCFITLSTIGFGDFVPGTDADSWANHEKNIICSAYLLFGMAIMAMCFHLMQEEVRLKCRRLAHRIGLFKEELVKDIS</sequence>
<dbReference type="OrthoDB" id="297496at2759"/>
<evidence type="ECO:0000256" key="13">
    <source>
        <dbReference type="SAM" id="Coils"/>
    </source>
</evidence>
<keyword evidence="13" id="KW-0175">Coiled coil</keyword>
<comment type="subcellular location">
    <subcellularLocation>
        <location evidence="1">Membrane</location>
        <topology evidence="1">Multi-pass membrane protein</topology>
    </subcellularLocation>
</comment>
<dbReference type="PRINTS" id="PR01333">
    <property type="entry name" value="2POREKCHANEL"/>
</dbReference>
<proteinExistence type="inferred from homology"/>
<feature type="transmembrane region" description="Helical" evidence="14">
    <location>
        <begin position="246"/>
        <end position="267"/>
    </location>
</feature>
<dbReference type="Proteomes" id="UP000030746">
    <property type="component" value="Unassembled WGS sequence"/>
</dbReference>
<evidence type="ECO:0000256" key="1">
    <source>
        <dbReference type="ARBA" id="ARBA00004141"/>
    </source>
</evidence>
<dbReference type="GO" id="GO:0030322">
    <property type="term" value="P:stabilization of membrane potential"/>
    <property type="evidence" value="ECO:0007669"/>
    <property type="project" value="TreeGrafter"/>
</dbReference>
<keyword evidence="9 12" id="KW-0406">Ion transport</keyword>
<keyword evidence="3 12" id="KW-0813">Transport</keyword>
<keyword evidence="11 12" id="KW-0407">Ion channel</keyword>
<dbReference type="KEGG" id="lgi:LOTGIDRAFT_131885"/>
<accession>V3Z229</accession>
<dbReference type="HOGENOM" id="CLU_022504_5_2_1"/>
<dbReference type="InterPro" id="IPR003092">
    <property type="entry name" value="2pore_dom_K_chnl_TASK"/>
</dbReference>
<dbReference type="Pfam" id="PF07885">
    <property type="entry name" value="Ion_trans_2"/>
    <property type="match status" value="2"/>
</dbReference>
<dbReference type="GO" id="GO:0005886">
    <property type="term" value="C:plasma membrane"/>
    <property type="evidence" value="ECO:0007669"/>
    <property type="project" value="TreeGrafter"/>
</dbReference>
<evidence type="ECO:0000256" key="11">
    <source>
        <dbReference type="ARBA" id="ARBA00023303"/>
    </source>
</evidence>
<dbReference type="AlphaFoldDB" id="V3Z229"/>
<dbReference type="PANTHER" id="PTHR11003">
    <property type="entry name" value="POTASSIUM CHANNEL, SUBFAMILY K"/>
    <property type="match status" value="1"/>
</dbReference>
<keyword evidence="5 12" id="KW-0812">Transmembrane</keyword>
<evidence type="ECO:0000256" key="3">
    <source>
        <dbReference type="ARBA" id="ARBA00022448"/>
    </source>
</evidence>
<dbReference type="GO" id="GO:0022841">
    <property type="term" value="F:potassium ion leak channel activity"/>
    <property type="evidence" value="ECO:0007669"/>
    <property type="project" value="TreeGrafter"/>
</dbReference>
<feature type="transmembrane region" description="Helical" evidence="14">
    <location>
        <begin position="219"/>
        <end position="239"/>
    </location>
</feature>
<dbReference type="GeneID" id="20233229"/>
<dbReference type="InterPro" id="IPR013099">
    <property type="entry name" value="K_chnl_dom"/>
</dbReference>
<feature type="transmembrane region" description="Helical" evidence="14">
    <location>
        <begin position="127"/>
        <end position="148"/>
    </location>
</feature>
<evidence type="ECO:0000256" key="5">
    <source>
        <dbReference type="ARBA" id="ARBA00022692"/>
    </source>
</evidence>
<name>V3Z229_LOTGI</name>
<evidence type="ECO:0000256" key="10">
    <source>
        <dbReference type="ARBA" id="ARBA00023136"/>
    </source>
</evidence>
<feature type="transmembrane region" description="Helical" evidence="14">
    <location>
        <begin position="160"/>
        <end position="189"/>
    </location>
</feature>
<dbReference type="OMA" id="ILAHSFK"/>
<evidence type="ECO:0000256" key="7">
    <source>
        <dbReference type="ARBA" id="ARBA00022958"/>
    </source>
</evidence>
<dbReference type="Gene3D" id="1.10.287.70">
    <property type="match status" value="1"/>
</dbReference>